<keyword evidence="2" id="KW-1185">Reference proteome</keyword>
<organism evidence="1">
    <name type="scientific">Tetraselmis virus 1</name>
    <dbReference type="NCBI Taxonomy" id="2060617"/>
    <lineage>
        <taxon>Viruses</taxon>
        <taxon>Varidnaviria</taxon>
        <taxon>Bamfordvirae</taxon>
        <taxon>Nucleocytoviricota</taxon>
        <taxon>Megaviricetes</taxon>
        <taxon>Imitervirales</taxon>
        <taxon>Allomimiviridae</taxon>
        <taxon>Oceanusvirus</taxon>
        <taxon>Oceanusvirus kaneohense</taxon>
    </lineage>
</organism>
<accession>A0A2P0VML2</accession>
<sequence length="315" mass="36023">MDHGIIKITPNPDITFRNDIFESCSNGSFGPHIVMPVQNILLRNHSTRQEFFEFMIALPPIHLPIGCHIVVSNFLSSIGCGERDIILACRYRSAVDAILREGLDYLKLAHQTGWCFNKFFSDPIFPGVFHPSIVSAICKKCVEDIVDTEDIDFLKTYFFGNFVLLQPAILESQCPDSVKIEFLKNIEPVTMVSATADFMSLYILRYGASLDALYPHTRLILCSAIEKLSDNDPLCENIYQKALHVDVYTLDLLIQSCMKTNNIPLCKKLVVRRREITQDDQFYHSDVAMLIHFINRTEELENIVIQLLTENMCRH</sequence>
<name>A0A2P0VML2_9VIRU</name>
<evidence type="ECO:0000313" key="1">
    <source>
        <dbReference type="EMBL" id="AUF82122.1"/>
    </source>
</evidence>
<proteinExistence type="predicted"/>
<dbReference type="Proteomes" id="UP000244773">
    <property type="component" value="Segment"/>
</dbReference>
<gene>
    <name evidence="1" type="ORF">TetV_030</name>
</gene>
<evidence type="ECO:0000313" key="2">
    <source>
        <dbReference type="Proteomes" id="UP000244773"/>
    </source>
</evidence>
<protein>
    <submittedName>
        <fullName evidence="1">Uncharacterized protein</fullName>
    </submittedName>
</protein>
<reference evidence="1" key="1">
    <citation type="journal article" date="2018" name="Virology">
        <title>A giant virus infecting green algae encodes key fermentation genes.</title>
        <authorList>
            <person name="Schvarcz C.R."/>
            <person name="Steward G.F."/>
        </authorList>
    </citation>
    <scope>NUCLEOTIDE SEQUENCE [LARGE SCALE GENOMIC DNA]</scope>
</reference>
<dbReference type="EMBL" id="KY322437">
    <property type="protein sequence ID" value="AUF82122.1"/>
    <property type="molecule type" value="Genomic_DNA"/>
</dbReference>